<dbReference type="AlphaFoldDB" id="A0A1E1MSU1"/>
<dbReference type="EMBL" id="FJVC01000553">
    <property type="protein sequence ID" value="CZT52141.1"/>
    <property type="molecule type" value="Genomic_DNA"/>
</dbReference>
<gene>
    <name evidence="1" type="ORF">RSE6_13402</name>
</gene>
<organism evidence="1 2">
    <name type="scientific">Rhynchosporium secalis</name>
    <name type="common">Barley scald fungus</name>
    <dbReference type="NCBI Taxonomy" id="38038"/>
    <lineage>
        <taxon>Eukaryota</taxon>
        <taxon>Fungi</taxon>
        <taxon>Dikarya</taxon>
        <taxon>Ascomycota</taxon>
        <taxon>Pezizomycotina</taxon>
        <taxon>Leotiomycetes</taxon>
        <taxon>Helotiales</taxon>
        <taxon>Ploettnerulaceae</taxon>
        <taxon>Rhynchosporium</taxon>
    </lineage>
</organism>
<reference evidence="2" key="1">
    <citation type="submission" date="2016-03" db="EMBL/GenBank/DDBJ databases">
        <authorList>
            <person name="Guldener U."/>
        </authorList>
    </citation>
    <scope>NUCLEOTIDE SEQUENCE [LARGE SCALE GENOMIC DNA]</scope>
</reference>
<protein>
    <submittedName>
        <fullName evidence="1">Uncharacterized protein</fullName>
    </submittedName>
</protein>
<dbReference type="Proteomes" id="UP000177625">
    <property type="component" value="Unassembled WGS sequence"/>
</dbReference>
<sequence>MEIPSDRGMFEPTSATAEVRAWVYGRFDLGLQSSYSTARERLQSRSGKSVYV</sequence>
<evidence type="ECO:0000313" key="1">
    <source>
        <dbReference type="EMBL" id="CZT52141.1"/>
    </source>
</evidence>
<proteinExistence type="predicted"/>
<keyword evidence="2" id="KW-1185">Reference proteome</keyword>
<accession>A0A1E1MSU1</accession>
<evidence type="ECO:0000313" key="2">
    <source>
        <dbReference type="Proteomes" id="UP000177625"/>
    </source>
</evidence>
<name>A0A1E1MSU1_RHYSE</name>